<dbReference type="OrthoDB" id="284473at2759"/>
<gene>
    <name evidence="2" type="ORF">B0A55_01601</name>
</gene>
<feature type="region of interest" description="Disordered" evidence="1">
    <location>
        <begin position="816"/>
        <end position="838"/>
    </location>
</feature>
<dbReference type="AlphaFoldDB" id="A0A4U0XVV3"/>
<feature type="compositionally biased region" description="Polar residues" evidence="1">
    <location>
        <begin position="316"/>
        <end position="336"/>
    </location>
</feature>
<evidence type="ECO:0000256" key="1">
    <source>
        <dbReference type="SAM" id="MobiDB-lite"/>
    </source>
</evidence>
<feature type="region of interest" description="Disordered" evidence="1">
    <location>
        <begin position="211"/>
        <end position="800"/>
    </location>
</feature>
<protein>
    <submittedName>
        <fullName evidence="2">Uncharacterized protein</fullName>
    </submittedName>
</protein>
<reference evidence="2 3" key="1">
    <citation type="submission" date="2017-03" db="EMBL/GenBank/DDBJ databases">
        <title>Genomes of endolithic fungi from Antarctica.</title>
        <authorList>
            <person name="Coleine C."/>
            <person name="Masonjones S."/>
            <person name="Stajich J.E."/>
        </authorList>
    </citation>
    <scope>NUCLEOTIDE SEQUENCE [LARGE SCALE GENOMIC DNA]</scope>
    <source>
        <strain evidence="2 3">CCFEE 5184</strain>
    </source>
</reference>
<feature type="compositionally biased region" description="Basic residues" evidence="1">
    <location>
        <begin position="428"/>
        <end position="446"/>
    </location>
</feature>
<evidence type="ECO:0000313" key="2">
    <source>
        <dbReference type="EMBL" id="TKA80801.1"/>
    </source>
</evidence>
<accession>A0A4U0XVV3</accession>
<feature type="region of interest" description="Disordered" evidence="1">
    <location>
        <begin position="107"/>
        <end position="132"/>
    </location>
</feature>
<evidence type="ECO:0000313" key="3">
    <source>
        <dbReference type="Proteomes" id="UP000309340"/>
    </source>
</evidence>
<comment type="caution">
    <text evidence="2">The sequence shown here is derived from an EMBL/GenBank/DDBJ whole genome shotgun (WGS) entry which is preliminary data.</text>
</comment>
<feature type="compositionally biased region" description="Polar residues" evidence="1">
    <location>
        <begin position="820"/>
        <end position="838"/>
    </location>
</feature>
<dbReference type="Proteomes" id="UP000309340">
    <property type="component" value="Unassembled WGS sequence"/>
</dbReference>
<feature type="compositionally biased region" description="Basic and acidic residues" evidence="1">
    <location>
        <begin position="368"/>
        <end position="377"/>
    </location>
</feature>
<feature type="compositionally biased region" description="Basic and acidic residues" evidence="1">
    <location>
        <begin position="578"/>
        <end position="610"/>
    </location>
</feature>
<proteinExistence type="predicted"/>
<feature type="compositionally biased region" description="Low complexity" evidence="1">
    <location>
        <begin position="378"/>
        <end position="398"/>
    </location>
</feature>
<feature type="compositionally biased region" description="Basic and acidic residues" evidence="1">
    <location>
        <begin position="460"/>
        <end position="478"/>
    </location>
</feature>
<feature type="compositionally biased region" description="Polar residues" evidence="1">
    <location>
        <begin position="1"/>
        <end position="24"/>
    </location>
</feature>
<feature type="compositionally biased region" description="Basic and acidic residues" evidence="1">
    <location>
        <begin position="493"/>
        <end position="509"/>
    </location>
</feature>
<feature type="region of interest" description="Disordered" evidence="1">
    <location>
        <begin position="142"/>
        <end position="161"/>
    </location>
</feature>
<sequence length="1090" mass="118338">MPGTSEPANTRNHAPPTSTSISKTDQADLEALNAAVDRVRTFTAQDPYILTIPQDEPRYHHAYQYQATQWLHLAPFELKEGESTQYQTFVYHEHGKDMFLLRNSQPRDAREAGGAKGKPATGANTPSVGPKKKISLNAYKKKQAGAGTPKQQAAPAVKQVDAPVKQAAVKGPVERVRAETEEVLAAVEDVEVAPVDAVLPVKQDLKRKREEHKLEENVVEDQQAAEPPVASQEEPVAKKARTTSHPSTAVPLAKAPSPTKPMEAQPETPSRSPARPQDAGLPPRLSPLRADPLPPRLSPTIPANMEATIKAREQLKVSSSDNSAPGSATKTKTGTLTPPRPSEGITKRKSPIPRNAFRANSSSPAVRSDVEEKERSKPAVTSAPQPQQQPQRAQTPPVELSQDEEIAVGRALKATAKPNKPASMVVKLKFKKHQREAVRRILRMRPKTAEKTAAPAPKPAVEEPSRLDRPSGRRRDPAAKGVAQRIGPPARNKQPEIKRYEPPGRRKDSTAAGVEGVGEDVGLGKRKRGVEEQKVKATEVPSTRQEEPAVKETPSQDPPAKRQKVPDSQQDDAGDAPRSQEKADVVEDQEPPAKRQKVPDPQRTEKEELSLSRSNAANVEGQGPPSKQLKESRGPPPGRQQQAPEQQEVETQILPRSNDTAAVKDLSEEPPARHKVVPVEQPKQDEPATNGMHVSTAILRGEKRFPERNVSSEVNEPASMEPASQSGEPEEKPVGVAEPVSTKSNDPPIAASVPPKESPFKRKKIPEAIETTRTPSTPMRPDLQSPLLQTSTQKSQQVTPTLRKDHLSAVAMAREASADGNVNTPSSGASSTPVTTNGITSQPNGLGSKAASGHQVAVRTAQQQAWETEQKRLEALGRELKHAATAHLAKLKLVSSDPGVPSTEQKLAAVKSLESLLAYFLAFTSADEAGLAAEPRQSPSLRYWRTLHAFFPFVKHNCEVAPLLLGLACHLAVVFSAHILDIVHQYPPGKQQAMQDLVVDTHATLFKSAREADARLDCDGLSEHFPRSWERRVRVPSAGGETMTPGVFAGEYKLPVGVHTSPVRAARAGFTMLQEWIGKEGVEYELKLKL</sequence>
<feature type="compositionally biased region" description="Polar residues" evidence="1">
    <location>
        <begin position="786"/>
        <end position="800"/>
    </location>
</feature>
<keyword evidence="3" id="KW-1185">Reference proteome</keyword>
<dbReference type="EMBL" id="NAJQ01000063">
    <property type="protein sequence ID" value="TKA80801.1"/>
    <property type="molecule type" value="Genomic_DNA"/>
</dbReference>
<organism evidence="2 3">
    <name type="scientific">Friedmanniomyces simplex</name>
    <dbReference type="NCBI Taxonomy" id="329884"/>
    <lineage>
        <taxon>Eukaryota</taxon>
        <taxon>Fungi</taxon>
        <taxon>Dikarya</taxon>
        <taxon>Ascomycota</taxon>
        <taxon>Pezizomycotina</taxon>
        <taxon>Dothideomycetes</taxon>
        <taxon>Dothideomycetidae</taxon>
        <taxon>Mycosphaerellales</taxon>
        <taxon>Teratosphaeriaceae</taxon>
        <taxon>Friedmanniomyces</taxon>
    </lineage>
</organism>
<name>A0A4U0XVV3_9PEZI</name>
<feature type="region of interest" description="Disordered" evidence="1">
    <location>
        <begin position="1"/>
        <end position="25"/>
    </location>
</feature>